<gene>
    <name evidence="1" type="ORF">NQ176_g10833</name>
</gene>
<comment type="caution">
    <text evidence="1">The sequence shown here is derived from an EMBL/GenBank/DDBJ whole genome shotgun (WGS) entry which is preliminary data.</text>
</comment>
<evidence type="ECO:0000313" key="1">
    <source>
        <dbReference type="EMBL" id="KAJ2963834.1"/>
    </source>
</evidence>
<organism evidence="1 2">
    <name type="scientific">Zarea fungicola</name>
    <dbReference type="NCBI Taxonomy" id="93591"/>
    <lineage>
        <taxon>Eukaryota</taxon>
        <taxon>Fungi</taxon>
        <taxon>Dikarya</taxon>
        <taxon>Ascomycota</taxon>
        <taxon>Pezizomycotina</taxon>
        <taxon>Sordariomycetes</taxon>
        <taxon>Hypocreomycetidae</taxon>
        <taxon>Hypocreales</taxon>
        <taxon>Cordycipitaceae</taxon>
        <taxon>Zarea</taxon>
    </lineage>
</organism>
<dbReference type="EMBL" id="JANJQO010003185">
    <property type="protein sequence ID" value="KAJ2963834.1"/>
    <property type="molecule type" value="Genomic_DNA"/>
</dbReference>
<keyword evidence="2" id="KW-1185">Reference proteome</keyword>
<dbReference type="Proteomes" id="UP001143910">
    <property type="component" value="Unassembled WGS sequence"/>
</dbReference>
<sequence length="223" mass="24585">MANALTFGSAAWTSGEEYGGEYAARINRFTNRIDEKALLSYASSLHGDRPCTLSPEFSVGSFNLVRKIQFDDGVEWIVRLRMPPILDDGNAVAAPPAQETISLDMQSELATMEFVRQNTDIPIPKVYAYNLDAQNAIGCPFSIIEYVHGNTAEEVSRSHPGEHEGIPARFQEKFWRHVANVMIQLASIRLPKTGSIIRDASDSFIVGKLVETGTGPYNSAAEF</sequence>
<accession>A0ACC1MDC7</accession>
<evidence type="ECO:0000313" key="2">
    <source>
        <dbReference type="Proteomes" id="UP001143910"/>
    </source>
</evidence>
<reference evidence="1" key="1">
    <citation type="submission" date="2022-08" db="EMBL/GenBank/DDBJ databases">
        <title>Genome Sequence of Lecanicillium fungicola.</title>
        <authorList>
            <person name="Buettner E."/>
        </authorList>
    </citation>
    <scope>NUCLEOTIDE SEQUENCE</scope>
    <source>
        <strain evidence="1">Babe33</strain>
    </source>
</reference>
<name>A0ACC1MDC7_9HYPO</name>
<protein>
    <submittedName>
        <fullName evidence="1">Uncharacterized protein</fullName>
    </submittedName>
</protein>
<proteinExistence type="predicted"/>